<evidence type="ECO:0000313" key="2">
    <source>
        <dbReference type="Proteomes" id="UP001219525"/>
    </source>
</evidence>
<reference evidence="1" key="1">
    <citation type="submission" date="2023-03" db="EMBL/GenBank/DDBJ databases">
        <title>Massive genome expansion in bonnet fungi (Mycena s.s.) driven by repeated elements and novel gene families across ecological guilds.</title>
        <authorList>
            <consortium name="Lawrence Berkeley National Laboratory"/>
            <person name="Harder C.B."/>
            <person name="Miyauchi S."/>
            <person name="Viragh M."/>
            <person name="Kuo A."/>
            <person name="Thoen E."/>
            <person name="Andreopoulos B."/>
            <person name="Lu D."/>
            <person name="Skrede I."/>
            <person name="Drula E."/>
            <person name="Henrissat B."/>
            <person name="Morin E."/>
            <person name="Kohler A."/>
            <person name="Barry K."/>
            <person name="LaButti K."/>
            <person name="Morin E."/>
            <person name="Salamov A."/>
            <person name="Lipzen A."/>
            <person name="Mereny Z."/>
            <person name="Hegedus B."/>
            <person name="Baldrian P."/>
            <person name="Stursova M."/>
            <person name="Weitz H."/>
            <person name="Taylor A."/>
            <person name="Grigoriev I.V."/>
            <person name="Nagy L.G."/>
            <person name="Martin F."/>
            <person name="Kauserud H."/>
        </authorList>
    </citation>
    <scope>NUCLEOTIDE SEQUENCE</scope>
    <source>
        <strain evidence="1">9144</strain>
    </source>
</reference>
<keyword evidence="2" id="KW-1185">Reference proteome</keyword>
<dbReference type="Proteomes" id="UP001219525">
    <property type="component" value="Unassembled WGS sequence"/>
</dbReference>
<dbReference type="EMBL" id="JARJCW010000107">
    <property type="protein sequence ID" value="KAJ7193526.1"/>
    <property type="molecule type" value="Genomic_DNA"/>
</dbReference>
<gene>
    <name evidence="1" type="ORF">GGX14DRAFT_378925</name>
</gene>
<accession>A0AAD6UWE2</accession>
<evidence type="ECO:0000313" key="1">
    <source>
        <dbReference type="EMBL" id="KAJ7193526.1"/>
    </source>
</evidence>
<dbReference type="AlphaFoldDB" id="A0AAD6UWE2"/>
<name>A0AAD6UWE2_9AGAR</name>
<comment type="caution">
    <text evidence="1">The sequence shown here is derived from an EMBL/GenBank/DDBJ whole genome shotgun (WGS) entry which is preliminary data.</text>
</comment>
<proteinExistence type="predicted"/>
<sequence length="145" mass="17207">MFPWPWLLPTHIFYDNACGLLKHVQHQGDKFFELVRPVFHVRNHHKKDADTFCNSNSNPALFPKLRLTDGKWILNSSIAEQINIWFSAFQAITCEMSIPRYNFFLDEMILIRNEWLVGELEHKGKQPFKLDFEARKAEWFASHSE</sequence>
<organism evidence="1 2">
    <name type="scientific">Mycena pura</name>
    <dbReference type="NCBI Taxonomy" id="153505"/>
    <lineage>
        <taxon>Eukaryota</taxon>
        <taxon>Fungi</taxon>
        <taxon>Dikarya</taxon>
        <taxon>Basidiomycota</taxon>
        <taxon>Agaricomycotina</taxon>
        <taxon>Agaricomycetes</taxon>
        <taxon>Agaricomycetidae</taxon>
        <taxon>Agaricales</taxon>
        <taxon>Marasmiineae</taxon>
        <taxon>Mycenaceae</taxon>
        <taxon>Mycena</taxon>
    </lineage>
</organism>
<protein>
    <submittedName>
        <fullName evidence="1">Uncharacterized protein</fullName>
    </submittedName>
</protein>